<reference evidence="3" key="1">
    <citation type="submission" date="2023-01" db="EMBL/GenBank/DDBJ databases">
        <authorList>
            <person name="Van Ghelder C."/>
            <person name="Rancurel C."/>
        </authorList>
    </citation>
    <scope>NUCLEOTIDE SEQUENCE</scope>
    <source>
        <strain evidence="3">CNCM I-4278</strain>
    </source>
</reference>
<dbReference type="OrthoDB" id="3592035at2759"/>
<dbReference type="GO" id="GO:0016799">
    <property type="term" value="F:hydrolase activity, hydrolyzing N-glycosyl compounds"/>
    <property type="evidence" value="ECO:0007669"/>
    <property type="project" value="InterPro"/>
</dbReference>
<evidence type="ECO:0000313" key="4">
    <source>
        <dbReference type="Proteomes" id="UP001152607"/>
    </source>
</evidence>
<proteinExistence type="predicted"/>
<dbReference type="InterPro" id="IPR048527">
    <property type="entry name" value="Sde182_C"/>
</dbReference>
<name>A0A9W4UVD4_9PLEO</name>
<dbReference type="InterPro" id="IPR013783">
    <property type="entry name" value="Ig-like_fold"/>
</dbReference>
<sequence>MRWIASRAAFNNYGTATWPGISGNSGAVDAGGPNDTIVQNEWLDENVRLGPLGEHYPQIEYIMEGDTPSLMYNFANGLGNPEFPSWGSWGGRYGANPPNSYAQYADATDTVVGLNNLTITSNKATIWRWREAFQNEFAARMHWTLAPNSPNSTVAHPPIVVVNASCGADYLEYNVNVGDTVTLDASSSYSVDSGADLAFEWWQYKEPSTWSNNVGVVPSINLSPSNGSTSDVVRFEVPAPPGGFCLSPESVKGSGQFKEKTKCQTLHVLVKVWDRATKYPIERYRRVLLHVQPYGTPST</sequence>
<dbReference type="Pfam" id="PF21027">
    <property type="entry name" value="Sde0182_C"/>
    <property type="match status" value="1"/>
</dbReference>
<dbReference type="AlphaFoldDB" id="A0A9W4UVD4"/>
<dbReference type="EMBL" id="CAOQHR010000011">
    <property type="protein sequence ID" value="CAI6341053.1"/>
    <property type="molecule type" value="Genomic_DNA"/>
</dbReference>
<gene>
    <name evidence="3" type="ORF">PDIGIT_LOCUS14241</name>
</gene>
<dbReference type="InterPro" id="IPR011483">
    <property type="entry name" value="Sde182_NH-like"/>
</dbReference>
<feature type="domain" description="Cellulose-binding Sde182 C-terminal" evidence="2">
    <location>
        <begin position="180"/>
        <end position="291"/>
    </location>
</feature>
<accession>A0A9W4UVD4</accession>
<evidence type="ECO:0000259" key="2">
    <source>
        <dbReference type="Pfam" id="PF21027"/>
    </source>
</evidence>
<dbReference type="Gene3D" id="2.60.40.10">
    <property type="entry name" value="Immunoglobulins"/>
    <property type="match status" value="1"/>
</dbReference>
<feature type="domain" description="Cellulose-binding Sde182 nucleoside hydrolase-like" evidence="1">
    <location>
        <begin position="2"/>
        <end position="93"/>
    </location>
</feature>
<evidence type="ECO:0000259" key="1">
    <source>
        <dbReference type="Pfam" id="PF07632"/>
    </source>
</evidence>
<dbReference type="Pfam" id="PF07632">
    <property type="entry name" value="Sde182_NH-like"/>
    <property type="match status" value="1"/>
</dbReference>
<keyword evidence="4" id="KW-1185">Reference proteome</keyword>
<dbReference type="InterPro" id="IPR036452">
    <property type="entry name" value="Ribo_hydro-like"/>
</dbReference>
<dbReference type="Gene3D" id="3.90.245.10">
    <property type="entry name" value="Ribonucleoside hydrolase-like"/>
    <property type="match status" value="1"/>
</dbReference>
<dbReference type="Proteomes" id="UP001152607">
    <property type="component" value="Unassembled WGS sequence"/>
</dbReference>
<evidence type="ECO:0000313" key="3">
    <source>
        <dbReference type="EMBL" id="CAI6341053.1"/>
    </source>
</evidence>
<organism evidence="3 4">
    <name type="scientific">Periconia digitata</name>
    <dbReference type="NCBI Taxonomy" id="1303443"/>
    <lineage>
        <taxon>Eukaryota</taxon>
        <taxon>Fungi</taxon>
        <taxon>Dikarya</taxon>
        <taxon>Ascomycota</taxon>
        <taxon>Pezizomycotina</taxon>
        <taxon>Dothideomycetes</taxon>
        <taxon>Pleosporomycetidae</taxon>
        <taxon>Pleosporales</taxon>
        <taxon>Massarineae</taxon>
        <taxon>Periconiaceae</taxon>
        <taxon>Periconia</taxon>
    </lineage>
</organism>
<protein>
    <submittedName>
        <fullName evidence="3">Uncharacterized protein</fullName>
    </submittedName>
</protein>
<comment type="caution">
    <text evidence="3">The sequence shown here is derived from an EMBL/GenBank/DDBJ whole genome shotgun (WGS) entry which is preliminary data.</text>
</comment>